<evidence type="ECO:0000313" key="1">
    <source>
        <dbReference type="EMBL" id="KAA6311828.1"/>
    </source>
</evidence>
<feature type="non-terminal residue" evidence="1">
    <location>
        <position position="1"/>
    </location>
</feature>
<organism evidence="1">
    <name type="scientific">termite gut metagenome</name>
    <dbReference type="NCBI Taxonomy" id="433724"/>
    <lineage>
        <taxon>unclassified sequences</taxon>
        <taxon>metagenomes</taxon>
        <taxon>organismal metagenomes</taxon>
    </lineage>
</organism>
<name>A0A5J4PST3_9ZZZZ</name>
<reference evidence="1" key="1">
    <citation type="submission" date="2019-03" db="EMBL/GenBank/DDBJ databases">
        <title>Single cell metagenomics reveals metabolic interactions within the superorganism composed of flagellate Streblomastix strix and complex community of Bacteroidetes bacteria on its surface.</title>
        <authorList>
            <person name="Treitli S.C."/>
            <person name="Kolisko M."/>
            <person name="Husnik F."/>
            <person name="Keeling P."/>
            <person name="Hampl V."/>
        </authorList>
    </citation>
    <scope>NUCLEOTIDE SEQUENCE</scope>
    <source>
        <strain evidence="1">STM</strain>
    </source>
</reference>
<comment type="caution">
    <text evidence="1">The sequence shown here is derived from an EMBL/GenBank/DDBJ whole genome shotgun (WGS) entry which is preliminary data.</text>
</comment>
<dbReference type="GO" id="GO:0016787">
    <property type="term" value="F:hydrolase activity"/>
    <property type="evidence" value="ECO:0007669"/>
    <property type="project" value="UniProtKB-KW"/>
</dbReference>
<protein>
    <submittedName>
        <fullName evidence="1">Putative 5'(3')-deoxyribonucleotidase</fullName>
        <ecNumber evidence="1">3.1.3.-</ecNumber>
    </submittedName>
</protein>
<accession>A0A5J4PST3</accession>
<keyword evidence="1" id="KW-0378">Hydrolase</keyword>
<dbReference type="EMBL" id="SNRY01006775">
    <property type="protein sequence ID" value="KAA6311828.1"/>
    <property type="molecule type" value="Genomic_DNA"/>
</dbReference>
<proteinExistence type="predicted"/>
<gene>
    <name evidence="1" type="ORF">EZS27_037124</name>
</gene>
<dbReference type="AlphaFoldDB" id="A0A5J4PST3"/>
<dbReference type="EC" id="3.1.3.-" evidence="1"/>
<sequence length="35" mass="4231">SFDGQKILFTQPHNTYVLKDYFQRVDNWGQIMNIL</sequence>